<name>A0A238KI21_9RHOB</name>
<organism evidence="1 2">
    <name type="scientific">Octadecabacter ascidiaceicola</name>
    <dbReference type="NCBI Taxonomy" id="1655543"/>
    <lineage>
        <taxon>Bacteria</taxon>
        <taxon>Pseudomonadati</taxon>
        <taxon>Pseudomonadota</taxon>
        <taxon>Alphaproteobacteria</taxon>
        <taxon>Rhodobacterales</taxon>
        <taxon>Roseobacteraceae</taxon>
        <taxon>Octadecabacter</taxon>
    </lineage>
</organism>
<dbReference type="OrthoDB" id="5297432at2"/>
<dbReference type="EMBL" id="FXYD01000004">
    <property type="protein sequence ID" value="SMX42254.1"/>
    <property type="molecule type" value="Genomic_DNA"/>
</dbReference>
<dbReference type="RefSeq" id="WP_093997054.1">
    <property type="nucleotide sequence ID" value="NZ_FXYD01000004.1"/>
</dbReference>
<reference evidence="2" key="1">
    <citation type="submission" date="2017-05" db="EMBL/GenBank/DDBJ databases">
        <authorList>
            <person name="Rodrigo-Torres L."/>
            <person name="Arahal R. D."/>
            <person name="Lucena T."/>
        </authorList>
    </citation>
    <scope>NUCLEOTIDE SEQUENCE [LARGE SCALE GENOMIC DNA]</scope>
    <source>
        <strain evidence="2">CECT 8868</strain>
    </source>
</reference>
<dbReference type="Proteomes" id="UP000203464">
    <property type="component" value="Unassembled WGS sequence"/>
</dbReference>
<accession>A0A238KI21</accession>
<evidence type="ECO:0000313" key="1">
    <source>
        <dbReference type="EMBL" id="SMX42254.1"/>
    </source>
</evidence>
<evidence type="ECO:0000313" key="2">
    <source>
        <dbReference type="Proteomes" id="UP000203464"/>
    </source>
</evidence>
<sequence>MTQSQSKIPFHDLTFYDDLPKLRDVEARLKAFLKTTRERVQPIEIEAGRMADEDRLYSYDMRRIKIRSVRYLERLHSSTGMYDLAEENRVCLTPLKGGLGLLALGVCVHFGG</sequence>
<dbReference type="AlphaFoldDB" id="A0A238KI21"/>
<gene>
    <name evidence="1" type="ORF">OCA8868_02685</name>
</gene>
<keyword evidence="2" id="KW-1185">Reference proteome</keyword>
<protein>
    <submittedName>
        <fullName evidence="1">Uncharacterized protein</fullName>
    </submittedName>
</protein>
<proteinExistence type="predicted"/>